<proteinExistence type="predicted"/>
<dbReference type="EnsemblMetazoa" id="ISCW001664-RA">
    <property type="protein sequence ID" value="ISCW001664-PA"/>
    <property type="gene ID" value="ISCW001664"/>
</dbReference>
<name>B7P4R5_IXOSC</name>
<protein>
    <submittedName>
        <fullName evidence="1 2">Uncharacterized protein</fullName>
    </submittedName>
</protein>
<dbReference type="VEuPathDB" id="VectorBase:ISCI001664"/>
<reference evidence="1 3" key="1">
    <citation type="submission" date="2008-03" db="EMBL/GenBank/DDBJ databases">
        <title>Annotation of Ixodes scapularis.</title>
        <authorList>
            <consortium name="Ixodes scapularis Genome Project Consortium"/>
            <person name="Caler E."/>
            <person name="Hannick L.I."/>
            <person name="Bidwell S."/>
            <person name="Joardar V."/>
            <person name="Thiagarajan M."/>
            <person name="Amedeo P."/>
            <person name="Galinsky K.J."/>
            <person name="Schobel S."/>
            <person name="Inman J."/>
            <person name="Hostetler J."/>
            <person name="Miller J."/>
            <person name="Hammond M."/>
            <person name="Megy K."/>
            <person name="Lawson D."/>
            <person name="Kodira C."/>
            <person name="Sutton G."/>
            <person name="Meyer J."/>
            <person name="Hill C.A."/>
            <person name="Birren B."/>
            <person name="Nene V."/>
            <person name="Collins F."/>
            <person name="Alarcon-Chaidez F."/>
            <person name="Wikel S."/>
            <person name="Strausberg R."/>
        </authorList>
    </citation>
    <scope>NUCLEOTIDE SEQUENCE [LARGE SCALE GENOMIC DNA]</scope>
    <source>
        <strain evidence="3">Wikel</strain>
        <strain evidence="1">Wikel colony</strain>
    </source>
</reference>
<dbReference type="Proteomes" id="UP000001555">
    <property type="component" value="Unassembled WGS sequence"/>
</dbReference>
<reference evidence="2" key="2">
    <citation type="submission" date="2020-05" db="UniProtKB">
        <authorList>
            <consortium name="EnsemblMetazoa"/>
        </authorList>
    </citation>
    <scope>IDENTIFICATION</scope>
    <source>
        <strain evidence="2">wikel</strain>
    </source>
</reference>
<dbReference type="PaxDb" id="6945-B7P4R5"/>
<evidence type="ECO:0000313" key="3">
    <source>
        <dbReference type="Proteomes" id="UP000001555"/>
    </source>
</evidence>
<dbReference type="EMBL" id="ABJB011035127">
    <property type="status" value="NOT_ANNOTATED_CDS"/>
    <property type="molecule type" value="Genomic_DNA"/>
</dbReference>
<evidence type="ECO:0000313" key="2">
    <source>
        <dbReference type="EnsemblMetazoa" id="ISCW001664-PA"/>
    </source>
</evidence>
<accession>B7P4R5</accession>
<sequence>MHEQAREIQALKEELNIDERYSRLPNLEIHGLTQRPREHLGEIIADIARKAGVSDFQPSDLVAAHLLPSGKSENPPVLIRFQSVGGKKKCMVVGFTH</sequence>
<dbReference type="VEuPathDB" id="VectorBase:ISCW001664"/>
<keyword evidence="3" id="KW-1185">Reference proteome</keyword>
<dbReference type="AlphaFoldDB" id="B7P4R5"/>
<evidence type="ECO:0000313" key="1">
    <source>
        <dbReference type="EMBL" id="EEC01587.1"/>
    </source>
</evidence>
<dbReference type="EMBL" id="DS636787">
    <property type="protein sequence ID" value="EEC01587.1"/>
    <property type="molecule type" value="Genomic_DNA"/>
</dbReference>
<gene>
    <name evidence="1" type="ORF">IscW_ISCW001664</name>
</gene>
<organism>
    <name type="scientific">Ixodes scapularis</name>
    <name type="common">Black-legged tick</name>
    <name type="synonym">Deer tick</name>
    <dbReference type="NCBI Taxonomy" id="6945"/>
    <lineage>
        <taxon>Eukaryota</taxon>
        <taxon>Metazoa</taxon>
        <taxon>Ecdysozoa</taxon>
        <taxon>Arthropoda</taxon>
        <taxon>Chelicerata</taxon>
        <taxon>Arachnida</taxon>
        <taxon>Acari</taxon>
        <taxon>Parasitiformes</taxon>
        <taxon>Ixodida</taxon>
        <taxon>Ixodoidea</taxon>
        <taxon>Ixodidae</taxon>
        <taxon>Ixodinae</taxon>
        <taxon>Ixodes</taxon>
    </lineage>
</organism>
<dbReference type="InParanoid" id="B7P4R5"/>
<dbReference type="HOGENOM" id="CLU_2348970_0_0_1"/>